<feature type="transmembrane region" description="Helical" evidence="5">
    <location>
        <begin position="181"/>
        <end position="200"/>
    </location>
</feature>
<feature type="transmembrane region" description="Helical" evidence="5">
    <location>
        <begin position="149"/>
        <end position="169"/>
    </location>
</feature>
<dbReference type="Gene3D" id="1.20.1250.20">
    <property type="entry name" value="MFS general substrate transporter like domains"/>
    <property type="match status" value="1"/>
</dbReference>
<dbReference type="SUPFAM" id="SSF103473">
    <property type="entry name" value="MFS general substrate transporter"/>
    <property type="match status" value="1"/>
</dbReference>
<evidence type="ECO:0000259" key="6">
    <source>
        <dbReference type="PROSITE" id="PS50850"/>
    </source>
</evidence>
<evidence type="ECO:0000313" key="7">
    <source>
        <dbReference type="Proteomes" id="UP000001554"/>
    </source>
</evidence>
<dbReference type="Pfam" id="PF00083">
    <property type="entry name" value="Sugar_tr"/>
    <property type="match status" value="1"/>
</dbReference>
<accession>A0A9J7MWB1</accession>
<dbReference type="PROSITE" id="PS50850">
    <property type="entry name" value="MFS"/>
    <property type="match status" value="1"/>
</dbReference>
<keyword evidence="4 5" id="KW-0472">Membrane</keyword>
<dbReference type="RefSeq" id="XP_035683852.1">
    <property type="nucleotide sequence ID" value="XM_035827959.1"/>
</dbReference>
<keyword evidence="7" id="KW-1185">Reference proteome</keyword>
<evidence type="ECO:0000256" key="2">
    <source>
        <dbReference type="ARBA" id="ARBA00022692"/>
    </source>
</evidence>
<organism evidence="7 8">
    <name type="scientific">Branchiostoma floridae</name>
    <name type="common">Florida lancelet</name>
    <name type="synonym">Amphioxus</name>
    <dbReference type="NCBI Taxonomy" id="7739"/>
    <lineage>
        <taxon>Eukaryota</taxon>
        <taxon>Metazoa</taxon>
        <taxon>Chordata</taxon>
        <taxon>Cephalochordata</taxon>
        <taxon>Leptocardii</taxon>
        <taxon>Amphioxiformes</taxon>
        <taxon>Branchiostomatidae</taxon>
        <taxon>Branchiostoma</taxon>
    </lineage>
</organism>
<evidence type="ECO:0000256" key="1">
    <source>
        <dbReference type="ARBA" id="ARBA00004141"/>
    </source>
</evidence>
<keyword evidence="3 5" id="KW-1133">Transmembrane helix</keyword>
<evidence type="ECO:0000256" key="4">
    <source>
        <dbReference type="ARBA" id="ARBA00023136"/>
    </source>
</evidence>
<evidence type="ECO:0000256" key="5">
    <source>
        <dbReference type="SAM" id="Phobius"/>
    </source>
</evidence>
<dbReference type="GeneID" id="118420893"/>
<dbReference type="GO" id="GO:0016020">
    <property type="term" value="C:membrane"/>
    <property type="evidence" value="ECO:0007669"/>
    <property type="project" value="UniProtKB-SubCell"/>
</dbReference>
<dbReference type="GO" id="GO:0022857">
    <property type="term" value="F:transmembrane transporter activity"/>
    <property type="evidence" value="ECO:0007669"/>
    <property type="project" value="InterPro"/>
</dbReference>
<dbReference type="Proteomes" id="UP000001554">
    <property type="component" value="Chromosome 8"/>
</dbReference>
<dbReference type="AlphaFoldDB" id="A0A9J7MWB1"/>
<dbReference type="CDD" id="cd17317">
    <property type="entry name" value="MFS_SLC22"/>
    <property type="match status" value="1"/>
</dbReference>
<reference evidence="8" key="2">
    <citation type="submission" date="2025-08" db="UniProtKB">
        <authorList>
            <consortium name="RefSeq"/>
        </authorList>
    </citation>
    <scope>IDENTIFICATION</scope>
    <source>
        <strain evidence="8">S238N-H82</strain>
        <tissue evidence="8">Testes</tissue>
    </source>
</reference>
<feature type="transmembrane region" description="Helical" evidence="5">
    <location>
        <begin position="267"/>
        <end position="285"/>
    </location>
</feature>
<feature type="transmembrane region" description="Helical" evidence="5">
    <location>
        <begin position="244"/>
        <end position="261"/>
    </location>
</feature>
<keyword evidence="2 5" id="KW-0812">Transmembrane</keyword>
<protein>
    <submittedName>
        <fullName evidence="8">Organic cation transporter protein-like isoform X2</fullName>
    </submittedName>
</protein>
<feature type="transmembrane region" description="Helical" evidence="5">
    <location>
        <begin position="386"/>
        <end position="406"/>
    </location>
</feature>
<feature type="domain" description="Major facilitator superfamily (MFS) profile" evidence="6">
    <location>
        <begin position="96"/>
        <end position="526"/>
    </location>
</feature>
<dbReference type="InterPro" id="IPR020846">
    <property type="entry name" value="MFS_dom"/>
</dbReference>
<sequence>MLPFDEILTRYVGEFGWYQRWVMFLMCFAEIPVGFHMLSAVFLASSPGHHCTVPGLRTVEQCRPVGDALDMSIPWTENEEGRRTYSRCERYNLPDGSFNMSSADFWQSHTPESLSAGGTISCDRGWEYDCTTFTSTIVTEWDLVCSSNWLKQLTTALYMVGVLFGAVVFGDMADRFGRRPAYLLCLLVQLVFGVATTFSPNLVLFVIFRFFVGAATSGVIIVSAVMAAEFVGPSERVKVGVLRPEFYAVGGMIMAGIAYGIRDWRLLQLAISLPNLLYIPYYWWCPESPRWLLSRDKAKAKEIILSMAKTNGVILPSHVLEEELGEDPVTKHVTGQEETPRNYTILDLLRTPNMRIRTLIIFCIWFINSCVFYGVSLNITDLSGNAHVNFLISCAVEVPAYASLLFLQERFGRKVPVLVYELLTGVGLIITAALPAGSVRVTLAMISKFCITGGAQGVMIYTVELFPTVTRNIGMGSSSMSARIGATISPFLWLLADVWRPAPFLLFGVMTIVAGLLCMLLPETKGEQLPQTLEDGEEFGKGSVRRTWTKTLRLLRLRKTTVA</sequence>
<reference evidence="7" key="1">
    <citation type="journal article" date="2020" name="Nat. Ecol. Evol.">
        <title>Deeply conserved synteny resolves early events in vertebrate evolution.</title>
        <authorList>
            <person name="Simakov O."/>
            <person name="Marletaz F."/>
            <person name="Yue J.X."/>
            <person name="O'Connell B."/>
            <person name="Jenkins J."/>
            <person name="Brandt A."/>
            <person name="Calef R."/>
            <person name="Tung C.H."/>
            <person name="Huang T.K."/>
            <person name="Schmutz J."/>
            <person name="Satoh N."/>
            <person name="Yu J.K."/>
            <person name="Putnam N.H."/>
            <person name="Green R.E."/>
            <person name="Rokhsar D.S."/>
        </authorList>
    </citation>
    <scope>NUCLEOTIDE SEQUENCE [LARGE SCALE GENOMIC DNA]</scope>
    <source>
        <strain evidence="7">S238N-H82</strain>
    </source>
</reference>
<evidence type="ECO:0000256" key="3">
    <source>
        <dbReference type="ARBA" id="ARBA00022989"/>
    </source>
</evidence>
<feature type="transmembrane region" description="Helical" evidence="5">
    <location>
        <begin position="21"/>
        <end position="44"/>
    </location>
</feature>
<name>A0A9J7MWB1_BRAFL</name>
<feature type="transmembrane region" description="Helical" evidence="5">
    <location>
        <begin position="206"/>
        <end position="232"/>
    </location>
</feature>
<comment type="subcellular location">
    <subcellularLocation>
        <location evidence="1">Membrane</location>
        <topology evidence="1">Multi-pass membrane protein</topology>
    </subcellularLocation>
</comment>
<feature type="transmembrane region" description="Helical" evidence="5">
    <location>
        <begin position="359"/>
        <end position="380"/>
    </location>
</feature>
<feature type="transmembrane region" description="Helical" evidence="5">
    <location>
        <begin position="502"/>
        <end position="521"/>
    </location>
</feature>
<dbReference type="InterPro" id="IPR005828">
    <property type="entry name" value="MFS_sugar_transport-like"/>
</dbReference>
<dbReference type="InterPro" id="IPR036259">
    <property type="entry name" value="MFS_trans_sf"/>
</dbReference>
<gene>
    <name evidence="8" type="primary">LOC118420893</name>
</gene>
<proteinExistence type="predicted"/>
<feature type="transmembrane region" description="Helical" evidence="5">
    <location>
        <begin position="418"/>
        <end position="437"/>
    </location>
</feature>
<evidence type="ECO:0000313" key="8">
    <source>
        <dbReference type="RefSeq" id="XP_035683852.1"/>
    </source>
</evidence>
<dbReference type="PANTHER" id="PTHR24064">
    <property type="entry name" value="SOLUTE CARRIER FAMILY 22 MEMBER"/>
    <property type="match status" value="1"/>
</dbReference>